<gene>
    <name evidence="1" type="ORF">QN277_013764</name>
</gene>
<evidence type="ECO:0000313" key="1">
    <source>
        <dbReference type="EMBL" id="KAK4282380.1"/>
    </source>
</evidence>
<evidence type="ECO:0000313" key="2">
    <source>
        <dbReference type="Proteomes" id="UP001293593"/>
    </source>
</evidence>
<proteinExistence type="predicted"/>
<accession>A0AAE1TG09</accession>
<dbReference type="EMBL" id="JAWXYG010000002">
    <property type="protein sequence ID" value="KAK4282380.1"/>
    <property type="molecule type" value="Genomic_DNA"/>
</dbReference>
<protein>
    <submittedName>
        <fullName evidence="1">Uncharacterized protein</fullName>
    </submittedName>
</protein>
<keyword evidence="2" id="KW-1185">Reference proteome</keyword>
<dbReference type="Proteomes" id="UP001293593">
    <property type="component" value="Unassembled WGS sequence"/>
</dbReference>
<sequence length="74" mass="8616">MGRKKCLERIQFRGYEQAKLSQWRTDITSQPSKTRILAVQHSLVFFRLLPLVSKSKTRASELYLGWCRSLSSAQ</sequence>
<comment type="caution">
    <text evidence="1">The sequence shown here is derived from an EMBL/GenBank/DDBJ whole genome shotgun (WGS) entry which is preliminary data.</text>
</comment>
<reference evidence="1" key="1">
    <citation type="submission" date="2023-10" db="EMBL/GenBank/DDBJ databases">
        <title>Chromosome-level genome of the transformable northern wattle, Acacia crassicarpa.</title>
        <authorList>
            <person name="Massaro I."/>
            <person name="Sinha N.R."/>
            <person name="Poethig S."/>
            <person name="Leichty A.R."/>
        </authorList>
    </citation>
    <scope>NUCLEOTIDE SEQUENCE</scope>
    <source>
        <strain evidence="1">Acra3RX</strain>
        <tissue evidence="1">Leaf</tissue>
    </source>
</reference>
<name>A0AAE1TG09_9FABA</name>
<organism evidence="1 2">
    <name type="scientific">Acacia crassicarpa</name>
    <name type="common">northern wattle</name>
    <dbReference type="NCBI Taxonomy" id="499986"/>
    <lineage>
        <taxon>Eukaryota</taxon>
        <taxon>Viridiplantae</taxon>
        <taxon>Streptophyta</taxon>
        <taxon>Embryophyta</taxon>
        <taxon>Tracheophyta</taxon>
        <taxon>Spermatophyta</taxon>
        <taxon>Magnoliopsida</taxon>
        <taxon>eudicotyledons</taxon>
        <taxon>Gunneridae</taxon>
        <taxon>Pentapetalae</taxon>
        <taxon>rosids</taxon>
        <taxon>fabids</taxon>
        <taxon>Fabales</taxon>
        <taxon>Fabaceae</taxon>
        <taxon>Caesalpinioideae</taxon>
        <taxon>mimosoid clade</taxon>
        <taxon>Acacieae</taxon>
        <taxon>Acacia</taxon>
    </lineage>
</organism>
<dbReference type="AlphaFoldDB" id="A0AAE1TG09"/>